<protein>
    <submittedName>
        <fullName evidence="2">Protein kinase domain-containing protein</fullName>
    </submittedName>
</protein>
<dbReference type="WBParaSite" id="JU765_v2.g7282.t1">
    <property type="protein sequence ID" value="JU765_v2.g7282.t1"/>
    <property type="gene ID" value="JU765_v2.g7282"/>
</dbReference>
<evidence type="ECO:0000313" key="2">
    <source>
        <dbReference type="WBParaSite" id="JU765_v2.g7282.t1"/>
    </source>
</evidence>
<name>A0AC34RIW8_9BILA</name>
<proteinExistence type="predicted"/>
<evidence type="ECO:0000313" key="1">
    <source>
        <dbReference type="Proteomes" id="UP000887576"/>
    </source>
</evidence>
<dbReference type="Proteomes" id="UP000887576">
    <property type="component" value="Unplaced"/>
</dbReference>
<reference evidence="2" key="1">
    <citation type="submission" date="2022-11" db="UniProtKB">
        <authorList>
            <consortium name="WormBaseParasite"/>
        </authorList>
    </citation>
    <scope>IDENTIFICATION</scope>
</reference>
<organism evidence="1 2">
    <name type="scientific">Panagrolaimus sp. JU765</name>
    <dbReference type="NCBI Taxonomy" id="591449"/>
    <lineage>
        <taxon>Eukaryota</taxon>
        <taxon>Metazoa</taxon>
        <taxon>Ecdysozoa</taxon>
        <taxon>Nematoda</taxon>
        <taxon>Chromadorea</taxon>
        <taxon>Rhabditida</taxon>
        <taxon>Tylenchina</taxon>
        <taxon>Panagrolaimomorpha</taxon>
        <taxon>Panagrolaimoidea</taxon>
        <taxon>Panagrolaimidae</taxon>
        <taxon>Panagrolaimus</taxon>
    </lineage>
</organism>
<sequence>MSLDGHRLVMPLGGLFGGGNSNGPKPQPLQNENKKEKREKGSISSSKDLEKDCKGMSVKINKKSYTIEKKLGEGGFAIVFLVYDKHNRYYAMKRQLIRDDPRQLEACKVEAQIVKNLSGHKNLIAYIDHQLTLSKTGVYDSILLTVYYKTSVLQLMNSRVVANKWLLVDEILDIFCDMCEAVARLHHSKTPVCHRDLKLENILIDQRSGSEKPVYVLCDFGSATTKVLSRDTHTIEQMEDEIKRYTTLSYRAPEMVDLFSGVPIGTKSDIWALGIMLYKLCYFALPFGESALAIQNGSFSFPDIPPIPEEIKAIISFLLTQSAVHRPNIFQTSYLAFSAANRKCPVFNIQRSPRIELLEAVKIFRMRDRLGANYAKALEKAMNEAYSNTLGGNPSFSPITEADKTMDYKDSAPVSFTTVDSNIVHSNSSNNPFLQPDLEAISSMVFDSDYKTTTTSQTLATTTSVNPRLRPKPAVKVNMNQSLATPFAMPLLVNTSATPKTVPSAESSNKVFDPPPFSNPNFQPNQVDQVVDTMKISHISTESSKSAPERDVFSLTNVPKPTLPSMPASPFATTAPPINSQSLTSNLKSSAFKPYSMTNRSQINQLEKLNSFQSSKNPFTDYAANNHGESPSIMDDNAFGERFDELPRVTKTETTHRQDFQPNLKVMQLILNDEPFSQAPFNAKQVYDSKSDFTRVL</sequence>
<accession>A0AC34RIW8</accession>